<name>A0ABX7S7N3_9BACT</name>
<gene>
    <name evidence="3" type="ORF">JYK00_05990</name>
</gene>
<organism evidence="3 4">
    <name type="scientific">Thermosipho ferrireducens</name>
    <dbReference type="NCBI Taxonomy" id="2571116"/>
    <lineage>
        <taxon>Bacteria</taxon>
        <taxon>Thermotogati</taxon>
        <taxon>Thermotogota</taxon>
        <taxon>Thermotogae</taxon>
        <taxon>Thermotogales</taxon>
        <taxon>Fervidobacteriaceae</taxon>
        <taxon>Thermosipho</taxon>
    </lineage>
</organism>
<reference evidence="3 4" key="1">
    <citation type="submission" date="2021-03" db="EMBL/GenBank/DDBJ databases">
        <title>Thermosipho ferrireducens sp.nov., an anaerobic thermophilic iron-reducing bacterium isolated from a deep-sea hydrothermal sulfide deposits.</title>
        <authorList>
            <person name="Zeng X."/>
            <person name="Chen Y."/>
            <person name="Shao Z."/>
        </authorList>
    </citation>
    <scope>NUCLEOTIDE SEQUENCE [LARGE SCALE GENOMIC DNA]</scope>
    <source>
        <strain evidence="3 4">JL129W03</strain>
    </source>
</reference>
<evidence type="ECO:0000256" key="1">
    <source>
        <dbReference type="SAM" id="MobiDB-lite"/>
    </source>
</evidence>
<keyword evidence="2" id="KW-1133">Transmembrane helix</keyword>
<feature type="transmembrane region" description="Helical" evidence="2">
    <location>
        <begin position="6"/>
        <end position="24"/>
    </location>
</feature>
<dbReference type="Proteomes" id="UP000671862">
    <property type="component" value="Chromosome"/>
</dbReference>
<sequence length="171" mass="19585">MKKIFLTLAIGLGIILVGIIIFYISSKNEPTFSKEIQENLQKNVQLQGKDSQISQSENVQSEISEVSTNTQETTTQNLSTSYKKGVVYKIRPTPEKFETDLAARRYEELLNNYLNNYNQHNDNGSFKEIALDERLIVNLFINYFKKKNGRTPTSDEIQKEIEKWQAVIGGS</sequence>
<evidence type="ECO:0000256" key="2">
    <source>
        <dbReference type="SAM" id="Phobius"/>
    </source>
</evidence>
<feature type="region of interest" description="Disordered" evidence="1">
    <location>
        <begin position="48"/>
        <end position="75"/>
    </location>
</feature>
<keyword evidence="4" id="KW-1185">Reference proteome</keyword>
<keyword evidence="2" id="KW-0472">Membrane</keyword>
<protein>
    <submittedName>
        <fullName evidence="3">Uncharacterized protein</fullName>
    </submittedName>
</protein>
<dbReference type="EMBL" id="CP071446">
    <property type="protein sequence ID" value="QTA37291.1"/>
    <property type="molecule type" value="Genomic_DNA"/>
</dbReference>
<accession>A0ABX7S7N3</accession>
<evidence type="ECO:0000313" key="4">
    <source>
        <dbReference type="Proteomes" id="UP000671862"/>
    </source>
</evidence>
<dbReference type="RefSeq" id="WP_207566016.1">
    <property type="nucleotide sequence ID" value="NZ_CP071446.1"/>
</dbReference>
<keyword evidence="2" id="KW-0812">Transmembrane</keyword>
<proteinExistence type="predicted"/>
<evidence type="ECO:0000313" key="3">
    <source>
        <dbReference type="EMBL" id="QTA37291.1"/>
    </source>
</evidence>